<name>B9L8J0_NAUPA</name>
<proteinExistence type="predicted"/>
<evidence type="ECO:0000313" key="2">
    <source>
        <dbReference type="Proteomes" id="UP000000448"/>
    </source>
</evidence>
<dbReference type="SUPFAM" id="SSF53167">
    <property type="entry name" value="Purine and uridine phosphorylases"/>
    <property type="match status" value="1"/>
</dbReference>
<evidence type="ECO:0000313" key="1">
    <source>
        <dbReference type="EMBL" id="ACM93602.1"/>
    </source>
</evidence>
<dbReference type="KEGG" id="nam:NAMH_0530"/>
<dbReference type="STRING" id="598659.NAMH_0530"/>
<dbReference type="PANTHER" id="PTHR37822:SF2">
    <property type="entry name" value="SPORE PHOTOPRODUCT LYASE"/>
    <property type="match status" value="1"/>
</dbReference>
<organism evidence="1 2">
    <name type="scientific">Nautilia profundicola (strain ATCC BAA-1463 / DSM 18972 / AmH)</name>
    <dbReference type="NCBI Taxonomy" id="598659"/>
    <lineage>
        <taxon>Bacteria</taxon>
        <taxon>Pseudomonadati</taxon>
        <taxon>Campylobacterota</taxon>
        <taxon>Epsilonproteobacteria</taxon>
        <taxon>Nautiliales</taxon>
        <taxon>Nautiliaceae</taxon>
        <taxon>Nautilia</taxon>
    </lineage>
</organism>
<reference evidence="1 2" key="1">
    <citation type="journal article" date="2009" name="PLoS Genet.">
        <title>Adaptations to submarine hydrothermal environments exemplified by the genome of Nautilia profundicola.</title>
        <authorList>
            <person name="Campbell B.J."/>
            <person name="Smith J.L."/>
            <person name="Hanson T.E."/>
            <person name="Klotz M.G."/>
            <person name="Stein L.Y."/>
            <person name="Lee C.K."/>
            <person name="Wu D."/>
            <person name="Robinson J.M."/>
            <person name="Khouri H.M."/>
            <person name="Eisen J.A."/>
            <person name="Cary S.C."/>
        </authorList>
    </citation>
    <scope>NUCLEOTIDE SEQUENCE [LARGE SCALE GENOMIC DNA]</scope>
    <source>
        <strain evidence="2">ATCC BAA-1463 / DSM 18972 / AmH</strain>
    </source>
</reference>
<dbReference type="InterPro" id="IPR035994">
    <property type="entry name" value="Nucleoside_phosphorylase_sf"/>
</dbReference>
<dbReference type="EMBL" id="CP001279">
    <property type="protein sequence ID" value="ACM93602.1"/>
    <property type="molecule type" value="Genomic_DNA"/>
</dbReference>
<dbReference type="eggNOG" id="COG0775">
    <property type="taxonomic scope" value="Bacteria"/>
</dbReference>
<dbReference type="Gene3D" id="3.40.50.1580">
    <property type="entry name" value="Nucleoside phosphorylase domain"/>
    <property type="match status" value="1"/>
</dbReference>
<dbReference type="Proteomes" id="UP000000448">
    <property type="component" value="Chromosome"/>
</dbReference>
<dbReference type="GO" id="GO:0042601">
    <property type="term" value="C:endospore-forming forespore"/>
    <property type="evidence" value="ECO:0007669"/>
    <property type="project" value="TreeGrafter"/>
</dbReference>
<dbReference type="GO" id="GO:0051539">
    <property type="term" value="F:4 iron, 4 sulfur cluster binding"/>
    <property type="evidence" value="ECO:0007669"/>
    <property type="project" value="TreeGrafter"/>
</dbReference>
<dbReference type="AlphaFoldDB" id="B9L8J0"/>
<dbReference type="GO" id="GO:0009116">
    <property type="term" value="P:nucleoside metabolic process"/>
    <property type="evidence" value="ECO:0007669"/>
    <property type="project" value="InterPro"/>
</dbReference>
<accession>B9L8J0</accession>
<dbReference type="RefSeq" id="WP_015902654.1">
    <property type="nucleotide sequence ID" value="NC_012115.1"/>
</dbReference>
<sequence length="241" mass="27591">MLNIVTALKIEAEPIIKHFKLKSRDGIYQNETINLIITGQGKIKSAINTALLLSKHIYPTLNIGIAGSSDYDVNEGFFIHKITDSDTGYNYYPDIINSQTEEIHTVSKIGKYYKLTDMEASGFFEAAYKFLNVNEIILYKIVSDTPSHKANKNEIPKLIKSHLNTIENLIMQTAEKNDFFNEINNALTEAKTKMQLTKTQENQLKQLLTLYKIKNIPFPAFKEIKKKEEVKEFLKSLSKSY</sequence>
<dbReference type="GO" id="GO:0003913">
    <property type="term" value="F:DNA photolyase activity"/>
    <property type="evidence" value="ECO:0007669"/>
    <property type="project" value="TreeGrafter"/>
</dbReference>
<dbReference type="GO" id="GO:1904047">
    <property type="term" value="F:S-adenosyl-L-methionine binding"/>
    <property type="evidence" value="ECO:0007669"/>
    <property type="project" value="TreeGrafter"/>
</dbReference>
<gene>
    <name evidence="1" type="ordered locus">NAMH_0530</name>
</gene>
<dbReference type="OrthoDB" id="21362at2"/>
<dbReference type="InterPro" id="IPR049539">
    <property type="entry name" value="SPL"/>
</dbReference>
<dbReference type="HOGENOM" id="CLU_082375_0_0_7"/>
<dbReference type="PANTHER" id="PTHR37822">
    <property type="entry name" value="SPORE PHOTOPRODUCT LYASE-RELATED"/>
    <property type="match status" value="1"/>
</dbReference>
<evidence type="ECO:0008006" key="3">
    <source>
        <dbReference type="Google" id="ProtNLM"/>
    </source>
</evidence>
<protein>
    <recommendedName>
        <fullName evidence="3">Nucleoside phosphorylase domain-containing protein</fullName>
    </recommendedName>
</protein>
<keyword evidence="2" id="KW-1185">Reference proteome</keyword>